<dbReference type="SMART" id="SM00028">
    <property type="entry name" value="TPR"/>
    <property type="match status" value="2"/>
</dbReference>
<dbReference type="PANTHER" id="PTHR46423">
    <property type="entry name" value="RNA POLYMERASE II-ASSOCIATED PROTEIN 3"/>
    <property type="match status" value="1"/>
</dbReference>
<reference evidence="3" key="1">
    <citation type="submission" date="2022-11" db="EMBL/GenBank/DDBJ databases">
        <title>Centuries of genome instability and evolution in soft-shell clam transmissible cancer (bioRxiv).</title>
        <authorList>
            <person name="Hart S.F.M."/>
            <person name="Yonemitsu M.A."/>
            <person name="Giersch R.M."/>
            <person name="Beal B.F."/>
            <person name="Arriagada G."/>
            <person name="Davis B.W."/>
            <person name="Ostrander E.A."/>
            <person name="Goff S.P."/>
            <person name="Metzger M.J."/>
        </authorList>
    </citation>
    <scope>NUCLEOTIDE SEQUENCE</scope>
    <source>
        <strain evidence="3">MELC-2E11</strain>
        <tissue evidence="3">Siphon/mantle</tissue>
    </source>
</reference>
<dbReference type="InterPro" id="IPR011990">
    <property type="entry name" value="TPR-like_helical_dom_sf"/>
</dbReference>
<gene>
    <name evidence="3" type="ORF">MAR_017868</name>
</gene>
<organism evidence="3 4">
    <name type="scientific">Mya arenaria</name>
    <name type="common">Soft-shell clam</name>
    <dbReference type="NCBI Taxonomy" id="6604"/>
    <lineage>
        <taxon>Eukaryota</taxon>
        <taxon>Metazoa</taxon>
        <taxon>Spiralia</taxon>
        <taxon>Lophotrochozoa</taxon>
        <taxon>Mollusca</taxon>
        <taxon>Bivalvia</taxon>
        <taxon>Autobranchia</taxon>
        <taxon>Heteroconchia</taxon>
        <taxon>Euheterodonta</taxon>
        <taxon>Imparidentia</taxon>
        <taxon>Neoheterodontei</taxon>
        <taxon>Myida</taxon>
        <taxon>Myoidea</taxon>
        <taxon>Myidae</taxon>
        <taxon>Mya</taxon>
    </lineage>
</organism>
<dbReference type="SUPFAM" id="SSF48452">
    <property type="entry name" value="TPR-like"/>
    <property type="match status" value="1"/>
</dbReference>
<dbReference type="InterPro" id="IPR019734">
    <property type="entry name" value="TPR_rpt"/>
</dbReference>
<keyword evidence="4" id="KW-1185">Reference proteome</keyword>
<accession>A0ABY7ED18</accession>
<evidence type="ECO:0000313" key="3">
    <source>
        <dbReference type="EMBL" id="WAR07910.1"/>
    </source>
</evidence>
<proteinExistence type="predicted"/>
<protein>
    <submittedName>
        <fullName evidence="3">STIP1-like protein</fullName>
    </submittedName>
</protein>
<feature type="repeat" description="TPR" evidence="2">
    <location>
        <begin position="375"/>
        <end position="408"/>
    </location>
</feature>
<evidence type="ECO:0000313" key="4">
    <source>
        <dbReference type="Proteomes" id="UP001164746"/>
    </source>
</evidence>
<keyword evidence="1 2" id="KW-0802">TPR repeat</keyword>
<dbReference type="PROSITE" id="PS50005">
    <property type="entry name" value="TPR"/>
    <property type="match status" value="1"/>
</dbReference>
<dbReference type="InterPro" id="IPR051966">
    <property type="entry name" value="RPAP3"/>
</dbReference>
<name>A0ABY7ED18_MYAAR</name>
<dbReference type="Proteomes" id="UP001164746">
    <property type="component" value="Chromosome 6"/>
</dbReference>
<dbReference type="EMBL" id="CP111017">
    <property type="protein sequence ID" value="WAR07910.1"/>
    <property type="molecule type" value="Genomic_DNA"/>
</dbReference>
<dbReference type="PANTHER" id="PTHR46423:SF1">
    <property type="entry name" value="RNA POLYMERASE II-ASSOCIATED PROTEIN 3"/>
    <property type="match status" value="1"/>
</dbReference>
<evidence type="ECO:0000256" key="1">
    <source>
        <dbReference type="ARBA" id="ARBA00022803"/>
    </source>
</evidence>
<dbReference type="Gene3D" id="1.25.40.10">
    <property type="entry name" value="Tetratricopeptide repeat domain"/>
    <property type="match status" value="1"/>
</dbReference>
<evidence type="ECO:0000256" key="2">
    <source>
        <dbReference type="PROSITE-ProRule" id="PRU00339"/>
    </source>
</evidence>
<sequence length="635" mass="71751">MQIRTGIDVNQELAYVETIIEELGGLPLALEQAAAHIKSLKRFGCSFKEYLKKFKNQRLKFLKVSQRSKSRLAVQTTSELNFEYVKQHSDESGIGNAAVTFMFISAFLFADDIPQALTNVGSPENITDENLCDIFNDDIGPKQIMEILTKFSLFQQRYSDSVSVHRLVQEIVREKVTGYGNQKDTLRNAARMIHFALSHCKSPGGVLKSDSIERGSLRMWNRLALHANVLKSYILNFSKLNVDDMYICFNLETAYLLQTSAIYHSLFQRQDEALAAQDQMLSILATIEVPDKDCRELTLVKIPLLSDQKLLIENATSAVIKDERQPEQGHESMIDVDVEGLRIKGNKEFKERHYSHAIQYYTEIVQSTSKSQLNAKVLSNRSLAYLRTMDYKKALKDADDCIQIDPTNWKAYCWKAYSIANLIRLGQIEHTWKSVGLAAAYVAGYYNKDCLMEFKMRVEYPVVRYKIISNENELNNEVSYLMNMSFTTLLLKKGVYTLSGLQETGVTKSVQIIGIEDSVKINANIGLLQLPHESMFAADDYKIPSCVSVHFENVLFVESSERVCVGPNVVATFLRCTFRNGQKACENFPNCDGKEGCRNERKEDCAKHFKIQQQDVCVSGYGGSPGVVALNGGKV</sequence>